<evidence type="ECO:0000256" key="1">
    <source>
        <dbReference type="ARBA" id="ARBA00022679"/>
    </source>
</evidence>
<comment type="caution">
    <text evidence="4">The sequence shown here is derived from an EMBL/GenBank/DDBJ whole genome shotgun (WGS) entry which is preliminary data.</text>
</comment>
<evidence type="ECO:0000256" key="2">
    <source>
        <dbReference type="ARBA" id="ARBA00023315"/>
    </source>
</evidence>
<evidence type="ECO:0000259" key="3">
    <source>
        <dbReference type="PROSITE" id="PS51186"/>
    </source>
</evidence>
<dbReference type="InterPro" id="IPR000182">
    <property type="entry name" value="GNAT_dom"/>
</dbReference>
<organism evidence="4 5">
    <name type="scientific">Tritonibacter litoralis</name>
    <dbReference type="NCBI Taxonomy" id="2662264"/>
    <lineage>
        <taxon>Bacteria</taxon>
        <taxon>Pseudomonadati</taxon>
        <taxon>Pseudomonadota</taxon>
        <taxon>Alphaproteobacteria</taxon>
        <taxon>Rhodobacterales</taxon>
        <taxon>Paracoccaceae</taxon>
        <taxon>Tritonibacter</taxon>
    </lineage>
</organism>
<dbReference type="Proteomes" id="UP000444174">
    <property type="component" value="Unassembled WGS sequence"/>
</dbReference>
<sequence length="132" mass="14649">MAQTHLAAFSKGRAWTSAEFTSLLQSPLVFAHGDNRCFALVRVVADEAELLTLATHPDHQRHGLARGLMEDWHRVAQQRGAQHAFLEVAADNSAARRLYDTCAYETVATRPGYYARSDGPDVDALVMRHAFV</sequence>
<protein>
    <submittedName>
        <fullName evidence="4">GNAT family N-acetyltransferase</fullName>
    </submittedName>
</protein>
<evidence type="ECO:0000313" key="4">
    <source>
        <dbReference type="EMBL" id="MQQ09199.1"/>
    </source>
</evidence>
<proteinExistence type="predicted"/>
<reference evidence="4 5" key="1">
    <citation type="submission" date="2019-10" db="EMBL/GenBank/DDBJ databases">
        <title>Epibacterium sp. nov., isolated from seawater.</title>
        <authorList>
            <person name="Zhang X."/>
            <person name="Li N."/>
        </authorList>
    </citation>
    <scope>NUCLEOTIDE SEQUENCE [LARGE SCALE GENOMIC DNA]</scope>
    <source>
        <strain evidence="4 5">SM1979</strain>
    </source>
</reference>
<dbReference type="GO" id="GO:0016747">
    <property type="term" value="F:acyltransferase activity, transferring groups other than amino-acyl groups"/>
    <property type="evidence" value="ECO:0007669"/>
    <property type="project" value="InterPro"/>
</dbReference>
<dbReference type="PANTHER" id="PTHR43420">
    <property type="entry name" value="ACETYLTRANSFERASE"/>
    <property type="match status" value="1"/>
</dbReference>
<accession>A0A843YJ63</accession>
<evidence type="ECO:0000313" key="5">
    <source>
        <dbReference type="Proteomes" id="UP000444174"/>
    </source>
</evidence>
<dbReference type="PROSITE" id="PS51186">
    <property type="entry name" value="GNAT"/>
    <property type="match status" value="1"/>
</dbReference>
<keyword evidence="1 4" id="KW-0808">Transferase</keyword>
<dbReference type="AlphaFoldDB" id="A0A843YJ63"/>
<dbReference type="EMBL" id="WIBF01000007">
    <property type="protein sequence ID" value="MQQ09199.1"/>
    <property type="molecule type" value="Genomic_DNA"/>
</dbReference>
<gene>
    <name evidence="4" type="ORF">GFB49_12095</name>
</gene>
<dbReference type="Pfam" id="PF00583">
    <property type="entry name" value="Acetyltransf_1"/>
    <property type="match status" value="1"/>
</dbReference>
<dbReference type="InterPro" id="IPR050680">
    <property type="entry name" value="YpeA/RimI_acetyltransf"/>
</dbReference>
<dbReference type="SUPFAM" id="SSF55729">
    <property type="entry name" value="Acyl-CoA N-acyltransferases (Nat)"/>
    <property type="match status" value="1"/>
</dbReference>
<name>A0A843YJ63_9RHOB</name>
<keyword evidence="2" id="KW-0012">Acyltransferase</keyword>
<dbReference type="PANTHER" id="PTHR43420:SF44">
    <property type="entry name" value="ACETYLTRANSFERASE YPEA"/>
    <property type="match status" value="1"/>
</dbReference>
<dbReference type="InterPro" id="IPR016181">
    <property type="entry name" value="Acyl_CoA_acyltransferase"/>
</dbReference>
<feature type="domain" description="N-acetyltransferase" evidence="3">
    <location>
        <begin position="1"/>
        <end position="132"/>
    </location>
</feature>
<dbReference type="Gene3D" id="3.40.630.30">
    <property type="match status" value="1"/>
</dbReference>
<dbReference type="CDD" id="cd04301">
    <property type="entry name" value="NAT_SF"/>
    <property type="match status" value="1"/>
</dbReference>
<keyword evidence="5" id="KW-1185">Reference proteome</keyword>